<organism evidence="1">
    <name type="scientific">marine sediment metagenome</name>
    <dbReference type="NCBI Taxonomy" id="412755"/>
    <lineage>
        <taxon>unclassified sequences</taxon>
        <taxon>metagenomes</taxon>
        <taxon>ecological metagenomes</taxon>
    </lineage>
</organism>
<proteinExistence type="predicted"/>
<evidence type="ECO:0000313" key="1">
    <source>
        <dbReference type="EMBL" id="KKL97257.1"/>
    </source>
</evidence>
<reference evidence="1" key="1">
    <citation type="journal article" date="2015" name="Nature">
        <title>Complex archaea that bridge the gap between prokaryotes and eukaryotes.</title>
        <authorList>
            <person name="Spang A."/>
            <person name="Saw J.H."/>
            <person name="Jorgensen S.L."/>
            <person name="Zaremba-Niedzwiedzka K."/>
            <person name="Martijn J."/>
            <person name="Lind A.E."/>
            <person name="van Eijk R."/>
            <person name="Schleper C."/>
            <person name="Guy L."/>
            <person name="Ettema T.J."/>
        </authorList>
    </citation>
    <scope>NUCLEOTIDE SEQUENCE</scope>
</reference>
<sequence length="81" mass="8943">MAGTVRMQVYLNEDSVLPESWVVDGVAGIDIRSASPPMTTILWLKEGTIEIHVAGLEAWVTTGHDREFGELLCFRAVKKVT</sequence>
<comment type="caution">
    <text evidence="1">The sequence shown here is derived from an EMBL/GenBank/DDBJ whole genome shotgun (WGS) entry which is preliminary data.</text>
</comment>
<dbReference type="EMBL" id="LAZR01018210">
    <property type="protein sequence ID" value="KKL97257.1"/>
    <property type="molecule type" value="Genomic_DNA"/>
</dbReference>
<gene>
    <name evidence="1" type="ORF">LCGC14_1836310</name>
</gene>
<protein>
    <submittedName>
        <fullName evidence="1">Uncharacterized protein</fullName>
    </submittedName>
</protein>
<dbReference type="AlphaFoldDB" id="A0A0F9JE61"/>
<accession>A0A0F9JE61</accession>
<name>A0A0F9JE61_9ZZZZ</name>